<dbReference type="PANTHER" id="PTHR22870:SF408">
    <property type="entry name" value="OS09G0560450 PROTEIN"/>
    <property type="match status" value="1"/>
</dbReference>
<dbReference type="InterPro" id="IPR013320">
    <property type="entry name" value="ConA-like_dom_sf"/>
</dbReference>
<dbReference type="PROSITE" id="PS50012">
    <property type="entry name" value="RCC1_3"/>
    <property type="match status" value="1"/>
</dbReference>
<gene>
    <name evidence="3" type="ORF">E6A44_005280</name>
</gene>
<dbReference type="InterPro" id="IPR058515">
    <property type="entry name" value="DUF8202"/>
</dbReference>
<dbReference type="SUPFAM" id="SSF49899">
    <property type="entry name" value="Concanavalin A-like lectins/glucanases"/>
    <property type="match status" value="1"/>
</dbReference>
<proteinExistence type="predicted"/>
<evidence type="ECO:0000313" key="3">
    <source>
        <dbReference type="EMBL" id="MFN0254974.1"/>
    </source>
</evidence>
<dbReference type="Pfam" id="PF26628">
    <property type="entry name" value="DUF8202"/>
    <property type="match status" value="2"/>
</dbReference>
<accession>A0ABW9J4G6</accession>
<feature type="domain" description="DUF8202" evidence="2">
    <location>
        <begin position="505"/>
        <end position="680"/>
    </location>
</feature>
<dbReference type="PANTHER" id="PTHR22870">
    <property type="entry name" value="REGULATOR OF CHROMOSOME CONDENSATION"/>
    <property type="match status" value="1"/>
</dbReference>
<protein>
    <recommendedName>
        <fullName evidence="2">DUF8202 domain-containing protein</fullName>
    </recommendedName>
</protein>
<keyword evidence="1" id="KW-0677">Repeat</keyword>
<dbReference type="RefSeq" id="WP_138724975.1">
    <property type="nucleotide sequence ID" value="NZ_SSHJ02000002.1"/>
</dbReference>
<comment type="caution">
    <text evidence="3">The sequence shown here is derived from an EMBL/GenBank/DDBJ whole genome shotgun (WGS) entry which is preliminary data.</text>
</comment>
<feature type="domain" description="DUF8202" evidence="2">
    <location>
        <begin position="930"/>
        <end position="1122"/>
    </location>
</feature>
<sequence>MKSFTSFKLLKFRTNTTAPKRLGSGIRSFIFNTYFFLLIGLGLSANAQNLISNAGFETYTQLPTLNGQLPRATGWLNSLGPTAGSPDYWNTLGTVNISSKIGPYSGTGYAGTFLEAFDSATTNLTDYKEYMTVQLSSPLQAGKTYRISFYTAHMYGTAPSNITFSSMTFDDLPSSEQGYLGVVFSAAAPVAANTVGNTNPRWTSLRNDFGVGRVLIPSTNTNVYGAASRNAWVKVDLLYTATGTEQYMTVGQLRPGATSLPDKVGAYYTYDEFSLTPVPTPGGVSAPDFWVKSDDAGTIATAWKDHSLNADNIPNVGTMTLSAADRAHNFHPYTTGYSGSKYFNNPTSVLNPTNGLLSNVSHSIFSAIRPTSSGTGRITGIDDDGNGAEPGFSIETGKLRFYKFSGDANADQFDERPFNIGSTNIVSGIGNNPVAAGGTSTSAGGERVLGMNGVYKTYPSTASSNRFHLYGQRLRIGQGTWSAAGPFPGDIMEVIWYKRPLTANEQSRVNTYLAVKNGVTLEENYLTSNSTIVWDLIVNSGYNNNIFGIARDDISGLSQKQSGSVNNSQKLVIATTGFANDNAANSTGLTTDQQYLMTGDNGLKQSLTTPLVFTGGTNGPTNLRFESIWKIQNTGTVGTVTVAWPKGVKNLYLVQSTDAAFDDTDTFTPMATEVTINGVVYNTANVTLANGWFFTFAGLGNSPGGVVNGLSYWYRADKNAVNTGAATDVTGWTDVWSGTTVAQLGTNTLPKYVLGAANYFNFNAGINFTAGTQTLGNNTVRTLTSLDYDVFTLTKEGLVSGGSFGRLFSVGMDNTTTGIANWDAFGIWAGTTELERRVYGGGTQYPTVPPAYSTTIPSIMYFRNTNVNSAKGLNGASMNTAVTYSAINAQFGGHIFGSTVFSSNGSDNPGFLGHIGETIVYGAGTLTTTERRRVDSYLAIKYGITLGQVNTEHYLDADAATVWNGASNTAYNNNIFGVAREDIGLFEQKVSKSVNAGTILTVATTNDFVNPNDNAARTGFTNDKTYFLLGDNNVTATPLVNVTVAGNTWKRIQRIWLSQRKNTPNVLNFEADLSTYGGYFGASFPVSMLIADDAAFTTNVKSVAGTYTAGKWVFSNNFNTENAQRYITFATLPPNYCVTGDCNPNTFLNTSDPNTIEYDNMVSVFHGTIMRDANTGALMAWGEGMANNGTAHLLSPTAINSTNYPALTGAILKFASGSYEVRGHQSFVLTTDGLFTWGEPGTVISASLTSSSTFQKVSIGTFGVNGGATKADGLPDGVAPTDVKMLFGTYRALALVTCSGEAWVLSSIGNLYGDDAPDNAANDMLWHRVSINATTALYNVVALRGAGSQALMALTSTGEVYTWGTNTRLGNNTAAAARAFATQMTLPSGVTPKMIGATGSANTTYYVLGTNGNVYSMGENSVRQLGNFNTTSSNVWVQVQKSSTSGDYLTNVVWISPNEHDYYQFGTTNSGSINVLTADGRLWAWGFTNVYMLGESGVSMNPTQMPGSIPSTDPYDIGKLNWTDKVIAVETGGHTSMTVKDNTKRYGYVGHRVNGSMGDGNSISATEDEYNFAGTPEINLCGAPTGSCTNPGVFDAAGLPSTTGISNLVGFTGGTTGWPANVNNGHIVIESKNKGFVITRVSSSAAILNPVEGMLIYDIAAACVKLYNGTVWKCLAKDCL</sequence>
<name>A0ABW9J4G6_9SPHI</name>
<dbReference type="Gene3D" id="2.130.10.30">
    <property type="entry name" value="Regulator of chromosome condensation 1/beta-lactamase-inhibitor protein II"/>
    <property type="match status" value="1"/>
</dbReference>
<evidence type="ECO:0000259" key="2">
    <source>
        <dbReference type="Pfam" id="PF26628"/>
    </source>
</evidence>
<dbReference type="InterPro" id="IPR051210">
    <property type="entry name" value="Ub_ligase/GEF_domain"/>
</dbReference>
<dbReference type="EMBL" id="SSHJ02000002">
    <property type="protein sequence ID" value="MFN0254974.1"/>
    <property type="molecule type" value="Genomic_DNA"/>
</dbReference>
<keyword evidence="4" id="KW-1185">Reference proteome</keyword>
<evidence type="ECO:0000256" key="1">
    <source>
        <dbReference type="ARBA" id="ARBA00022737"/>
    </source>
</evidence>
<evidence type="ECO:0000313" key="4">
    <source>
        <dbReference type="Proteomes" id="UP001517247"/>
    </source>
</evidence>
<dbReference type="InterPro" id="IPR000408">
    <property type="entry name" value="Reg_chr_condens"/>
</dbReference>
<dbReference type="Proteomes" id="UP001517247">
    <property type="component" value="Unassembled WGS sequence"/>
</dbReference>
<dbReference type="InterPro" id="IPR009091">
    <property type="entry name" value="RCC1/BLIP-II"/>
</dbReference>
<dbReference type="SUPFAM" id="SSF50985">
    <property type="entry name" value="RCC1/BLIP-II"/>
    <property type="match status" value="1"/>
</dbReference>
<organism evidence="3 4">
    <name type="scientific">Pedobacter ureilyticus</name>
    <dbReference type="NCBI Taxonomy" id="1393051"/>
    <lineage>
        <taxon>Bacteria</taxon>
        <taxon>Pseudomonadati</taxon>
        <taxon>Bacteroidota</taxon>
        <taxon>Sphingobacteriia</taxon>
        <taxon>Sphingobacteriales</taxon>
        <taxon>Sphingobacteriaceae</taxon>
        <taxon>Pedobacter</taxon>
    </lineage>
</organism>
<reference evidence="3 4" key="1">
    <citation type="submission" date="2024-12" db="EMBL/GenBank/DDBJ databases">
        <authorList>
            <person name="Hu S."/>
        </authorList>
    </citation>
    <scope>NUCLEOTIDE SEQUENCE [LARGE SCALE GENOMIC DNA]</scope>
    <source>
        <strain evidence="3 4">THG-T11</strain>
    </source>
</reference>